<feature type="compositionally biased region" description="Polar residues" evidence="1">
    <location>
        <begin position="140"/>
        <end position="153"/>
    </location>
</feature>
<feature type="region of interest" description="Disordered" evidence="1">
    <location>
        <begin position="113"/>
        <end position="241"/>
    </location>
</feature>
<name>A0A9P0A688_BEMTA</name>
<reference evidence="2" key="1">
    <citation type="submission" date="2021-12" db="EMBL/GenBank/DDBJ databases">
        <authorList>
            <person name="King R."/>
        </authorList>
    </citation>
    <scope>NUCLEOTIDE SEQUENCE</scope>
</reference>
<feature type="compositionally biased region" description="Polar residues" evidence="1">
    <location>
        <begin position="208"/>
        <end position="218"/>
    </location>
</feature>
<accession>A0A9P0A688</accession>
<dbReference type="Proteomes" id="UP001152759">
    <property type="component" value="Chromosome 3"/>
</dbReference>
<feature type="compositionally biased region" description="Polar residues" evidence="1">
    <location>
        <begin position="191"/>
        <end position="200"/>
    </location>
</feature>
<proteinExistence type="predicted"/>
<evidence type="ECO:0000256" key="1">
    <source>
        <dbReference type="SAM" id="MobiDB-lite"/>
    </source>
</evidence>
<protein>
    <submittedName>
        <fullName evidence="2">Uncharacterized protein</fullName>
    </submittedName>
</protein>
<evidence type="ECO:0000313" key="2">
    <source>
        <dbReference type="EMBL" id="CAH0387361.1"/>
    </source>
</evidence>
<sequence>MLPCFKCKEKAESYPKTKSKPKKVPSLAQKQLFADQNKFATLSDDKDETPEDDNDITLSSVDEVFINPGSLNPIVNSAINRIKKRWSRLTHLKLSAGRCQSQWPDLRASSRVKGSLSNENQRPRFCSSFPSQDPAYADKANSSASPEAATRSSDIAERPSRAEPDSPDKHLESKAQEIASTSTVPAVGKETANQASNAQTGLVLGLQNPENECSSKTANAPWPNCAKLRGSDTPDAADTAS</sequence>
<evidence type="ECO:0000313" key="3">
    <source>
        <dbReference type="Proteomes" id="UP001152759"/>
    </source>
</evidence>
<keyword evidence="3" id="KW-1185">Reference proteome</keyword>
<gene>
    <name evidence="2" type="ORF">BEMITA_LOCUS6385</name>
</gene>
<dbReference type="EMBL" id="OU963864">
    <property type="protein sequence ID" value="CAH0387361.1"/>
    <property type="molecule type" value="Genomic_DNA"/>
</dbReference>
<feature type="compositionally biased region" description="Basic and acidic residues" evidence="1">
    <location>
        <begin position="154"/>
        <end position="175"/>
    </location>
</feature>
<dbReference type="AlphaFoldDB" id="A0A9P0A688"/>
<organism evidence="2 3">
    <name type="scientific">Bemisia tabaci</name>
    <name type="common">Sweetpotato whitefly</name>
    <name type="synonym">Aleurodes tabaci</name>
    <dbReference type="NCBI Taxonomy" id="7038"/>
    <lineage>
        <taxon>Eukaryota</taxon>
        <taxon>Metazoa</taxon>
        <taxon>Ecdysozoa</taxon>
        <taxon>Arthropoda</taxon>
        <taxon>Hexapoda</taxon>
        <taxon>Insecta</taxon>
        <taxon>Pterygota</taxon>
        <taxon>Neoptera</taxon>
        <taxon>Paraneoptera</taxon>
        <taxon>Hemiptera</taxon>
        <taxon>Sternorrhyncha</taxon>
        <taxon>Aleyrodoidea</taxon>
        <taxon>Aleyrodidae</taxon>
        <taxon>Aleyrodinae</taxon>
        <taxon>Bemisia</taxon>
    </lineage>
</organism>